<sequence>MRDSAFRRSALILAVAAAGSLAVLTACASPGERSPLVAAPVAPTWQNAGITPGPDPDDPHADTWKYAGDIAELAGDATLQAQSVHVEGTTEEEGEPATFDLSLDRDGHGTGSIRMDAVGSGELMFEDDDYYLKPDPRMLSLYAGTDAGTTQYLKGKWLHFPNDESSGLTGLTMENLVDSLNLPDGDAAWRLIDGDATFGGHKAIELQVLDEDWKIFVAADGPAELVGFEGPDGSYVYSDWDEPVTVKAPSESVPMVYPSAQA</sequence>
<evidence type="ECO:0008006" key="4">
    <source>
        <dbReference type="Google" id="ProtNLM"/>
    </source>
</evidence>
<organism evidence="2 3">
    <name type="scientific">Kineosporia corallincola</name>
    <dbReference type="NCBI Taxonomy" id="2835133"/>
    <lineage>
        <taxon>Bacteria</taxon>
        <taxon>Bacillati</taxon>
        <taxon>Actinomycetota</taxon>
        <taxon>Actinomycetes</taxon>
        <taxon>Kineosporiales</taxon>
        <taxon>Kineosporiaceae</taxon>
        <taxon>Kineosporia</taxon>
    </lineage>
</organism>
<dbReference type="PROSITE" id="PS51257">
    <property type="entry name" value="PROKAR_LIPOPROTEIN"/>
    <property type="match status" value="1"/>
</dbReference>
<evidence type="ECO:0000256" key="1">
    <source>
        <dbReference type="SAM" id="SignalP"/>
    </source>
</evidence>
<gene>
    <name evidence="2" type="ORF">KIH74_27315</name>
</gene>
<evidence type="ECO:0000313" key="2">
    <source>
        <dbReference type="EMBL" id="MBT0772684.1"/>
    </source>
</evidence>
<name>A0ABS5TNK6_9ACTN</name>
<reference evidence="2 3" key="1">
    <citation type="submission" date="2021-05" db="EMBL/GenBank/DDBJ databases">
        <title>Kineosporia and Streptomyces sp. nov. two new marine actinobacteria isolated from Coral.</title>
        <authorList>
            <person name="Buangrab K."/>
            <person name="Sutthacheep M."/>
            <person name="Yeemin T."/>
            <person name="Harunari E."/>
            <person name="Igarashi Y."/>
            <person name="Kanchanasin P."/>
            <person name="Tanasupawat S."/>
            <person name="Phongsopitanun W."/>
        </authorList>
    </citation>
    <scope>NUCLEOTIDE SEQUENCE [LARGE SCALE GENOMIC DNA]</scope>
    <source>
        <strain evidence="2 3">J2-2</strain>
    </source>
</reference>
<comment type="caution">
    <text evidence="2">The sequence shown here is derived from an EMBL/GenBank/DDBJ whole genome shotgun (WGS) entry which is preliminary data.</text>
</comment>
<keyword evidence="3" id="KW-1185">Reference proteome</keyword>
<protein>
    <recommendedName>
        <fullName evidence="4">Lipoprotein</fullName>
    </recommendedName>
</protein>
<evidence type="ECO:0000313" key="3">
    <source>
        <dbReference type="Proteomes" id="UP001197247"/>
    </source>
</evidence>
<feature type="signal peptide" evidence="1">
    <location>
        <begin position="1"/>
        <end position="28"/>
    </location>
</feature>
<keyword evidence="1" id="KW-0732">Signal</keyword>
<dbReference type="RefSeq" id="WP_214159224.1">
    <property type="nucleotide sequence ID" value="NZ_JAHBAY010000013.1"/>
</dbReference>
<dbReference type="Proteomes" id="UP001197247">
    <property type="component" value="Unassembled WGS sequence"/>
</dbReference>
<dbReference type="EMBL" id="JAHBAY010000013">
    <property type="protein sequence ID" value="MBT0772684.1"/>
    <property type="molecule type" value="Genomic_DNA"/>
</dbReference>
<proteinExistence type="predicted"/>
<accession>A0ABS5TNK6</accession>
<feature type="chain" id="PRO_5046778783" description="Lipoprotein" evidence="1">
    <location>
        <begin position="29"/>
        <end position="262"/>
    </location>
</feature>